<dbReference type="Gene3D" id="3.10.580.10">
    <property type="entry name" value="CBS-domain"/>
    <property type="match status" value="1"/>
</dbReference>
<keyword evidence="4" id="KW-1185">Reference proteome</keyword>
<dbReference type="InterPro" id="IPR006336">
    <property type="entry name" value="GCS2"/>
</dbReference>
<dbReference type="RefSeq" id="WP_255133178.1">
    <property type="nucleotide sequence ID" value="NZ_JANDBC010000001.1"/>
</dbReference>
<reference evidence="3" key="1">
    <citation type="submission" date="2022-06" db="EMBL/GenBank/DDBJ databases">
        <title>Gracilimonas sp. CAU 1638 isolated from sea sediment.</title>
        <authorList>
            <person name="Kim W."/>
        </authorList>
    </citation>
    <scope>NUCLEOTIDE SEQUENCE</scope>
    <source>
        <strain evidence="3">CAU 1638</strain>
    </source>
</reference>
<dbReference type="Pfam" id="PF04107">
    <property type="entry name" value="GCS2"/>
    <property type="match status" value="1"/>
</dbReference>
<dbReference type="AlphaFoldDB" id="A0A9X2RFC9"/>
<feature type="domain" description="CBS" evidence="2">
    <location>
        <begin position="579"/>
        <end position="634"/>
    </location>
</feature>
<organism evidence="3 4">
    <name type="scientific">Gracilimonas sediminicola</name>
    <dbReference type="NCBI Taxonomy" id="2952158"/>
    <lineage>
        <taxon>Bacteria</taxon>
        <taxon>Pseudomonadati</taxon>
        <taxon>Balneolota</taxon>
        <taxon>Balneolia</taxon>
        <taxon>Balneolales</taxon>
        <taxon>Balneolaceae</taxon>
        <taxon>Gracilimonas</taxon>
    </lineage>
</organism>
<evidence type="ECO:0000313" key="4">
    <source>
        <dbReference type="Proteomes" id="UP001139125"/>
    </source>
</evidence>
<dbReference type="SUPFAM" id="SSF54631">
    <property type="entry name" value="CBS-domain pair"/>
    <property type="match status" value="1"/>
</dbReference>
<dbReference type="GO" id="GO:0042398">
    <property type="term" value="P:modified amino acid biosynthetic process"/>
    <property type="evidence" value="ECO:0007669"/>
    <property type="project" value="InterPro"/>
</dbReference>
<feature type="domain" description="CBS" evidence="2">
    <location>
        <begin position="510"/>
        <end position="566"/>
    </location>
</feature>
<dbReference type="InterPro" id="IPR014746">
    <property type="entry name" value="Gln_synth/guanido_kin_cat_dom"/>
</dbReference>
<dbReference type="Pfam" id="PF00571">
    <property type="entry name" value="CBS"/>
    <property type="match status" value="2"/>
</dbReference>
<evidence type="ECO:0000256" key="1">
    <source>
        <dbReference type="PROSITE-ProRule" id="PRU00703"/>
    </source>
</evidence>
<dbReference type="Gene3D" id="3.30.590.20">
    <property type="match status" value="1"/>
</dbReference>
<gene>
    <name evidence="3" type="ORF">NM125_04210</name>
</gene>
<dbReference type="InterPro" id="IPR000644">
    <property type="entry name" value="CBS_dom"/>
</dbReference>
<proteinExistence type="predicted"/>
<keyword evidence="1" id="KW-0129">CBS domain</keyword>
<comment type="caution">
    <text evidence="3">The sequence shown here is derived from an EMBL/GenBank/DDBJ whole genome shotgun (WGS) entry which is preliminary data.</text>
</comment>
<protein>
    <submittedName>
        <fullName evidence="3">CBS domain-containing protein</fullName>
    </submittedName>
</protein>
<dbReference type="SMART" id="SM00116">
    <property type="entry name" value="CBS"/>
    <property type="match status" value="2"/>
</dbReference>
<dbReference type="SUPFAM" id="SSF55931">
    <property type="entry name" value="Glutamine synthetase/guanido kinase"/>
    <property type="match status" value="1"/>
</dbReference>
<dbReference type="InterPro" id="IPR046342">
    <property type="entry name" value="CBS_dom_sf"/>
</dbReference>
<dbReference type="PANTHER" id="PTHR36510">
    <property type="entry name" value="GLUTAMATE--CYSTEINE LIGASE 2-RELATED"/>
    <property type="match status" value="1"/>
</dbReference>
<dbReference type="GO" id="GO:0004357">
    <property type="term" value="F:glutamate-cysteine ligase activity"/>
    <property type="evidence" value="ECO:0007669"/>
    <property type="project" value="InterPro"/>
</dbReference>
<dbReference type="PANTHER" id="PTHR36510:SF3">
    <property type="entry name" value="CONSERVED PROTEIN"/>
    <property type="match status" value="1"/>
</dbReference>
<name>A0A9X2RFC9_9BACT</name>
<dbReference type="InterPro" id="IPR050141">
    <property type="entry name" value="GCL_type2/YbdK_subfam"/>
</dbReference>
<accession>A0A9X2RFC9</accession>
<dbReference type="EMBL" id="JANDBC010000001">
    <property type="protein sequence ID" value="MCP9290788.1"/>
    <property type="molecule type" value="Genomic_DNA"/>
</dbReference>
<dbReference type="PROSITE" id="PS51371">
    <property type="entry name" value="CBS"/>
    <property type="match status" value="2"/>
</dbReference>
<evidence type="ECO:0000259" key="2">
    <source>
        <dbReference type="PROSITE" id="PS51371"/>
    </source>
</evidence>
<dbReference type="CDD" id="cd04584">
    <property type="entry name" value="CBS_pair_AcuB_like"/>
    <property type="match status" value="1"/>
</dbReference>
<evidence type="ECO:0000313" key="3">
    <source>
        <dbReference type="EMBL" id="MCP9290788.1"/>
    </source>
</evidence>
<sequence length="639" mass="73304">MGEERVKLADDNEQVQNFMKHVFRDMRALKTMLENDWFETDTIRIGAEQELCMVDPNGKVFSKSMEVLEKLGDGNYTTEFARFNLEINMEPLEFTGNSLSQMEHDLHEDVERVRKVVREMGGDILLTGILPTIRKMDVDIKNLTPLQRYEALCEAINRLRGKEFELRIQGMDELLMKFDSPLLEACNTGFQVHLQVKPDEFVNRYNIAQAVTAPVLACAVNSPVLFGKRLWAETRVALFHQSIDTRQVGEHLRDSSPRVTFGNQWLEDSILDIYKEDISRYRVMLSAEVEEEVEKLMEEGKAPELMALKVHNSSVYRWNRPCYGISNGKPHLRIENRIFPSGPTVVDEVSNAAFWLGLLNGFEDEYKDITKELDFDNARMNFFAASKMGLDTKFMWTGDRKVSAVDLIKDELLPIARNGLKKADINSSDIDTYLGVIEERVKSAQTGSYWVVKSYGNLVKESNRDQALTAITSAMMKNQNKGEPVHKWGLAKLEDLENWKPSSLMVEEFMTTDLFTVHKDDILEFVANLLDWRKIRYLPVEDDQKHLIGLITMRQLLREYSKAEDAGEDTGTKTVSDIMLQNPITIHPEASIMEAMRILREQKIGCLPVVKNSRLIGIISEGNFMKITIRLLKTLENQK</sequence>
<dbReference type="Proteomes" id="UP001139125">
    <property type="component" value="Unassembled WGS sequence"/>
</dbReference>